<dbReference type="GO" id="GO:0006511">
    <property type="term" value="P:ubiquitin-dependent protein catabolic process"/>
    <property type="evidence" value="ECO:0007669"/>
    <property type="project" value="TreeGrafter"/>
</dbReference>
<evidence type="ECO:0000256" key="3">
    <source>
        <dbReference type="ARBA" id="ARBA00022833"/>
    </source>
</evidence>
<accession>A0A1B2JI71</accession>
<dbReference type="PROSITE" id="PS50089">
    <property type="entry name" value="ZF_RING_2"/>
    <property type="match status" value="1"/>
</dbReference>
<feature type="region of interest" description="Disordered" evidence="5">
    <location>
        <begin position="52"/>
        <end position="80"/>
    </location>
</feature>
<gene>
    <name evidence="7" type="ORF">ATY40_BA7504685</name>
</gene>
<dbReference type="InterPro" id="IPR051834">
    <property type="entry name" value="RING_finger_E3_ligase"/>
</dbReference>
<evidence type="ECO:0000256" key="4">
    <source>
        <dbReference type="PROSITE-ProRule" id="PRU00175"/>
    </source>
</evidence>
<dbReference type="GO" id="GO:0008270">
    <property type="term" value="F:zinc ion binding"/>
    <property type="evidence" value="ECO:0007669"/>
    <property type="project" value="UniProtKB-KW"/>
</dbReference>
<dbReference type="InterPro" id="IPR013083">
    <property type="entry name" value="Znf_RING/FYVE/PHD"/>
</dbReference>
<dbReference type="InterPro" id="IPR001841">
    <property type="entry name" value="Znf_RING"/>
</dbReference>
<keyword evidence="8" id="KW-1185">Reference proteome</keyword>
<organism evidence="7 8">
    <name type="scientific">Komagataella pastoris</name>
    <name type="common">Yeast</name>
    <name type="synonym">Pichia pastoris</name>
    <dbReference type="NCBI Taxonomy" id="4922"/>
    <lineage>
        <taxon>Eukaryota</taxon>
        <taxon>Fungi</taxon>
        <taxon>Dikarya</taxon>
        <taxon>Ascomycota</taxon>
        <taxon>Saccharomycotina</taxon>
        <taxon>Pichiomycetes</taxon>
        <taxon>Pichiales</taxon>
        <taxon>Pichiaceae</taxon>
        <taxon>Komagataella</taxon>
    </lineage>
</organism>
<reference evidence="7 8" key="1">
    <citation type="submission" date="2016-02" db="EMBL/GenBank/DDBJ databases">
        <title>Comparative genomic and transcriptomic foundation for Pichia pastoris.</title>
        <authorList>
            <person name="Love K.R."/>
            <person name="Shah K.A."/>
            <person name="Whittaker C.A."/>
            <person name="Wu J."/>
            <person name="Bartlett M.C."/>
            <person name="Ma D."/>
            <person name="Leeson R.L."/>
            <person name="Priest M."/>
            <person name="Young S.K."/>
            <person name="Love J.C."/>
        </authorList>
    </citation>
    <scope>NUCLEOTIDE SEQUENCE [LARGE SCALE GENOMIC DNA]</scope>
    <source>
        <strain evidence="7 8">ATCC 28485</strain>
    </source>
</reference>
<protein>
    <submittedName>
        <fullName evidence="7">BA75_04685T0</fullName>
    </submittedName>
</protein>
<proteinExistence type="predicted"/>
<dbReference type="AlphaFoldDB" id="A0A1B2JI71"/>
<name>A0A1B2JI71_PICPA</name>
<dbReference type="PANTHER" id="PTHR45931">
    <property type="entry name" value="SI:CH211-59O9.10"/>
    <property type="match status" value="1"/>
</dbReference>
<evidence type="ECO:0000256" key="2">
    <source>
        <dbReference type="ARBA" id="ARBA00022771"/>
    </source>
</evidence>
<keyword evidence="3" id="KW-0862">Zinc</keyword>
<dbReference type="SMART" id="SM00184">
    <property type="entry name" value="RING"/>
    <property type="match status" value="1"/>
</dbReference>
<dbReference type="Proteomes" id="UP000094565">
    <property type="component" value="Chromosome 4"/>
</dbReference>
<dbReference type="GO" id="GO:0005634">
    <property type="term" value="C:nucleus"/>
    <property type="evidence" value="ECO:0007669"/>
    <property type="project" value="TreeGrafter"/>
</dbReference>
<sequence length="439" mass="49234">MNVLKRMTRKIRDGTDHGLFHKLRSKFRRNHVGSDFHASNGLYSPDFRLFSPNDPNERMAPNYTAETSQLETENAGQNRADEMREQLPPSIVAQLSALSGLLDQVIMTTVSDLISRSRPAQLEPDINLDEEDLMDQNSLAYGIQMSTNTGLNLPVSENMSFGQFIHNLRNDEYLLSQLGELIVQQREAIVQGTFNAEADRDSVNFLTAFSFNNATRYTLGAGGLQRLTPILIVGLVSVPFFENGTFEETNRSWVVIVMSNIYPANDAVIRSMPTFLDLLRSYAAATSTGDSSNNRNVVNISVGLSGESGDSDWNSENSRRQIARFFEAMIPSKGIKKEDLDKDTQGVFRISIPVTDDDNSFYSTKSQFEETTPTQFPIKTVQHDDNCPICLLNYKNGDYGRALVDCKHEFHRECIDQWLIQGENVCPLCRGNGIVISKT</sequence>
<dbReference type="Pfam" id="PF13639">
    <property type="entry name" value="zf-RING_2"/>
    <property type="match status" value="1"/>
</dbReference>
<dbReference type="CDD" id="cd16461">
    <property type="entry name" value="RING-H2_EL5-like"/>
    <property type="match status" value="1"/>
</dbReference>
<dbReference type="EMBL" id="CP014587">
    <property type="protein sequence ID" value="ANZ77747.1"/>
    <property type="molecule type" value="Genomic_DNA"/>
</dbReference>
<feature type="domain" description="RING-type" evidence="6">
    <location>
        <begin position="387"/>
        <end position="430"/>
    </location>
</feature>
<keyword evidence="1" id="KW-0479">Metal-binding</keyword>
<evidence type="ECO:0000256" key="5">
    <source>
        <dbReference type="SAM" id="MobiDB-lite"/>
    </source>
</evidence>
<feature type="compositionally biased region" description="Polar residues" evidence="5">
    <location>
        <begin position="64"/>
        <end position="77"/>
    </location>
</feature>
<evidence type="ECO:0000313" key="7">
    <source>
        <dbReference type="EMBL" id="ANZ77747.1"/>
    </source>
</evidence>
<keyword evidence="2 4" id="KW-0863">Zinc-finger</keyword>
<dbReference type="PANTHER" id="PTHR45931:SF3">
    <property type="entry name" value="RING ZINC FINGER-CONTAINING PROTEIN"/>
    <property type="match status" value="1"/>
</dbReference>
<evidence type="ECO:0000256" key="1">
    <source>
        <dbReference type="ARBA" id="ARBA00022723"/>
    </source>
</evidence>
<dbReference type="OrthoDB" id="3980884at2759"/>
<evidence type="ECO:0000313" key="8">
    <source>
        <dbReference type="Proteomes" id="UP000094565"/>
    </source>
</evidence>
<dbReference type="GO" id="GO:0061630">
    <property type="term" value="F:ubiquitin protein ligase activity"/>
    <property type="evidence" value="ECO:0007669"/>
    <property type="project" value="TreeGrafter"/>
</dbReference>
<dbReference type="SUPFAM" id="SSF57850">
    <property type="entry name" value="RING/U-box"/>
    <property type="match status" value="1"/>
</dbReference>
<evidence type="ECO:0000259" key="6">
    <source>
        <dbReference type="PROSITE" id="PS50089"/>
    </source>
</evidence>
<dbReference type="Gene3D" id="3.30.40.10">
    <property type="entry name" value="Zinc/RING finger domain, C3HC4 (zinc finger)"/>
    <property type="match status" value="1"/>
</dbReference>